<feature type="domain" description="Amidohydrolase-related" evidence="2">
    <location>
        <begin position="3"/>
        <end position="333"/>
    </location>
</feature>
<dbReference type="EMBL" id="UWPJ01000008">
    <property type="protein sequence ID" value="VCU68858.1"/>
    <property type="molecule type" value="Genomic_DNA"/>
</dbReference>
<dbReference type="RefSeq" id="WP_124078117.1">
    <property type="nucleotide sequence ID" value="NZ_UWPJ01000008.1"/>
</dbReference>
<dbReference type="InterPro" id="IPR006680">
    <property type="entry name" value="Amidohydro-rel"/>
</dbReference>
<dbReference type="Proteomes" id="UP000277294">
    <property type="component" value="Unassembled WGS sequence"/>
</dbReference>
<sequence length="336" mass="37068">MIIDCHAHVSAPAELWAYKATLLASRGTHGRGGVKVSDDEIRLAANKAETWPKGHLDYIRDHGTDMQLVSPRPFHMMHSEKPARIIDWYTQECNDIIHRQMKLFPGTFTGIAGLPQVAGAPIAHVLPELERCINELGFAGCLLNPDPFENGVDEAPPLGDSYWYPLYEKLCELDVPAHIHATGSRSERVPYSLHFVNEETIAVVGLVNSSVFKDFPDLKVVVSHGGGAAPYQFGRFEAPSIRRGTGNRFSDGFAKLYFDTVLYTEEALRLLIKTAGVDRCLFGTECPGVGSAVDPKTGRSFDDVKTMIEGLDWLSADDRGKIFEGNARKVFRLPAA</sequence>
<dbReference type="GO" id="GO:0005737">
    <property type="term" value="C:cytoplasm"/>
    <property type="evidence" value="ECO:0007669"/>
    <property type="project" value="TreeGrafter"/>
</dbReference>
<dbReference type="InterPro" id="IPR032466">
    <property type="entry name" value="Metal_Hydrolase"/>
</dbReference>
<dbReference type="Pfam" id="PF04909">
    <property type="entry name" value="Amidohydro_2"/>
    <property type="match status" value="1"/>
</dbReference>
<gene>
    <name evidence="3" type="ORF">PIGHUM_00917</name>
</gene>
<dbReference type="PANTHER" id="PTHR21240">
    <property type="entry name" value="2-AMINO-3-CARBOXYLMUCONATE-6-SEMIALDEHYDE DECARBOXYLASE"/>
    <property type="match status" value="1"/>
</dbReference>
<accession>A0A3P4AZN1</accession>
<dbReference type="OrthoDB" id="9799024at2"/>
<dbReference type="GO" id="GO:0019748">
    <property type="term" value="P:secondary metabolic process"/>
    <property type="evidence" value="ECO:0007669"/>
    <property type="project" value="TreeGrafter"/>
</dbReference>
<dbReference type="Gene3D" id="3.20.20.140">
    <property type="entry name" value="Metal-dependent hydrolases"/>
    <property type="match status" value="1"/>
</dbReference>
<evidence type="ECO:0000259" key="2">
    <source>
        <dbReference type="Pfam" id="PF04909"/>
    </source>
</evidence>
<evidence type="ECO:0000313" key="4">
    <source>
        <dbReference type="Proteomes" id="UP000277294"/>
    </source>
</evidence>
<organism evidence="3 4">
    <name type="scientific">Pigmentiphaga humi</name>
    <dbReference type="NCBI Taxonomy" id="2478468"/>
    <lineage>
        <taxon>Bacteria</taxon>
        <taxon>Pseudomonadati</taxon>
        <taxon>Pseudomonadota</taxon>
        <taxon>Betaproteobacteria</taxon>
        <taxon>Burkholderiales</taxon>
        <taxon>Alcaligenaceae</taxon>
        <taxon>Pigmentiphaga</taxon>
    </lineage>
</organism>
<dbReference type="GO" id="GO:0016787">
    <property type="term" value="F:hydrolase activity"/>
    <property type="evidence" value="ECO:0007669"/>
    <property type="project" value="UniProtKB-KW"/>
</dbReference>
<evidence type="ECO:0000313" key="3">
    <source>
        <dbReference type="EMBL" id="VCU68858.1"/>
    </source>
</evidence>
<keyword evidence="1" id="KW-0456">Lyase</keyword>
<proteinExistence type="predicted"/>
<dbReference type="InterPro" id="IPR032465">
    <property type="entry name" value="ACMSD"/>
</dbReference>
<keyword evidence="4" id="KW-1185">Reference proteome</keyword>
<dbReference type="PANTHER" id="PTHR21240:SF28">
    <property type="entry name" value="ISO-OROTATE DECARBOXYLASE (EUROFUNG)"/>
    <property type="match status" value="1"/>
</dbReference>
<protein>
    <submittedName>
        <fullName evidence="3">Amidohydrolase</fullName>
    </submittedName>
</protein>
<dbReference type="AlphaFoldDB" id="A0A3P4AZN1"/>
<keyword evidence="3" id="KW-0378">Hydrolase</keyword>
<reference evidence="3 4" key="1">
    <citation type="submission" date="2018-10" db="EMBL/GenBank/DDBJ databases">
        <authorList>
            <person name="Criscuolo A."/>
        </authorList>
    </citation>
    <scope>NUCLEOTIDE SEQUENCE [LARGE SCALE GENOMIC DNA]</scope>
    <source>
        <strain evidence="3">DnA1</strain>
    </source>
</reference>
<evidence type="ECO:0000256" key="1">
    <source>
        <dbReference type="ARBA" id="ARBA00023239"/>
    </source>
</evidence>
<dbReference type="SUPFAM" id="SSF51556">
    <property type="entry name" value="Metallo-dependent hydrolases"/>
    <property type="match status" value="1"/>
</dbReference>
<dbReference type="GO" id="GO:0016831">
    <property type="term" value="F:carboxy-lyase activity"/>
    <property type="evidence" value="ECO:0007669"/>
    <property type="project" value="InterPro"/>
</dbReference>
<name>A0A3P4AZN1_9BURK</name>